<dbReference type="STRING" id="1308866.J416_15287"/>
<dbReference type="EMBL" id="APML01000088">
    <property type="protein sequence ID" value="ENH95601.1"/>
    <property type="molecule type" value="Genomic_DNA"/>
</dbReference>
<dbReference type="Gene3D" id="2.40.33.20">
    <property type="entry name" value="PK beta-barrel domain-like"/>
    <property type="match status" value="1"/>
</dbReference>
<dbReference type="InterPro" id="IPR005163">
    <property type="entry name" value="Tri_helical_YiiM-like"/>
</dbReference>
<dbReference type="PANTHER" id="PTHR30212:SF4">
    <property type="entry name" value="MOSC DOMAIN-CONTAINING PROTEIN"/>
    <property type="match status" value="1"/>
</dbReference>
<feature type="domain" description="MOSC" evidence="1">
    <location>
        <begin position="30"/>
        <end position="164"/>
    </location>
</feature>
<dbReference type="OrthoDB" id="9786134at2"/>
<keyword evidence="3" id="KW-1185">Reference proteome</keyword>
<dbReference type="GO" id="GO:0003824">
    <property type="term" value="F:catalytic activity"/>
    <property type="evidence" value="ECO:0007669"/>
    <property type="project" value="InterPro"/>
</dbReference>
<evidence type="ECO:0000313" key="3">
    <source>
        <dbReference type="Proteomes" id="UP000012283"/>
    </source>
</evidence>
<name>N4WQX3_9BACI</name>
<organism evidence="2 3">
    <name type="scientific">Gracilibacillus halophilus YIM-C55.5</name>
    <dbReference type="NCBI Taxonomy" id="1308866"/>
    <lineage>
        <taxon>Bacteria</taxon>
        <taxon>Bacillati</taxon>
        <taxon>Bacillota</taxon>
        <taxon>Bacilli</taxon>
        <taxon>Bacillales</taxon>
        <taxon>Bacillaceae</taxon>
        <taxon>Gracilibacillus</taxon>
    </lineage>
</organism>
<gene>
    <name evidence="2" type="ORF">J416_15287</name>
</gene>
<evidence type="ECO:0000313" key="2">
    <source>
        <dbReference type="EMBL" id="ENH95601.1"/>
    </source>
</evidence>
<dbReference type="AlphaFoldDB" id="N4WQX3"/>
<comment type="caution">
    <text evidence="2">The sequence shown here is derived from an EMBL/GenBank/DDBJ whole genome shotgun (WGS) entry which is preliminary data.</text>
</comment>
<dbReference type="PANTHER" id="PTHR30212">
    <property type="entry name" value="PROTEIN YIIM"/>
    <property type="match status" value="1"/>
</dbReference>
<dbReference type="Pfam" id="PF03473">
    <property type="entry name" value="MOSC"/>
    <property type="match status" value="1"/>
</dbReference>
<proteinExistence type="predicted"/>
<dbReference type="InterPro" id="IPR011037">
    <property type="entry name" value="Pyrv_Knase-like_insert_dom_sf"/>
</dbReference>
<dbReference type="eggNOG" id="COG2258">
    <property type="taxonomic scope" value="Bacteria"/>
</dbReference>
<dbReference type="PATRIC" id="fig|1308866.3.peg.3076"/>
<reference evidence="2 3" key="1">
    <citation type="submission" date="2013-03" db="EMBL/GenBank/DDBJ databases">
        <title>Draft genome sequence of Gracibacillus halophilus YIM-C55.5, a moderately halophilic and thermophilic organism from the Xiaochaidamu salt lake.</title>
        <authorList>
            <person name="Sugumar T."/>
            <person name="Polireddy D.R."/>
            <person name="Antony A."/>
            <person name="Madhava Y.R."/>
            <person name="Sivakumar N."/>
        </authorList>
    </citation>
    <scope>NUCLEOTIDE SEQUENCE [LARGE SCALE GENOMIC DNA]</scope>
    <source>
        <strain evidence="2 3">YIM-C55.5</strain>
    </source>
</reference>
<dbReference type="GO" id="GO:0030170">
    <property type="term" value="F:pyridoxal phosphate binding"/>
    <property type="evidence" value="ECO:0007669"/>
    <property type="project" value="InterPro"/>
</dbReference>
<dbReference type="Proteomes" id="UP000012283">
    <property type="component" value="Unassembled WGS sequence"/>
</dbReference>
<dbReference type="RefSeq" id="WP_003474811.1">
    <property type="nucleotide sequence ID" value="NZ_APML01000088.1"/>
</dbReference>
<protein>
    <recommendedName>
        <fullName evidence="1">MOSC domain-containing protein</fullName>
    </recommendedName>
</protein>
<dbReference type="SUPFAM" id="SSF50800">
    <property type="entry name" value="PK beta-barrel domain-like"/>
    <property type="match status" value="1"/>
</dbReference>
<dbReference type="InterPro" id="IPR005302">
    <property type="entry name" value="MoCF_Sase_C"/>
</dbReference>
<dbReference type="PROSITE" id="PS51340">
    <property type="entry name" value="MOSC"/>
    <property type="match status" value="1"/>
</dbReference>
<sequence>MEATIVSLNMGKPDTYVLADREVQTGFLKQSVNQPCYLSKTGFVEDGQADLKNHGGAEKAVLLYPYHHYSFWQERYHRTFDIPAFGENITIQGITEQDVCIGDVFQLGEAVIQVSQPRQPCYKISAVHQIKDMPQTVIETGYSGLYFRVLQEGIVTPTDRLIRIERSNHQVTSYEVFDCLFRDRKNKERMQQYVRLEGLAPNVVASFNKRLQKLG</sequence>
<dbReference type="Pfam" id="PF03475">
    <property type="entry name" value="YiiM_3-alpha"/>
    <property type="match status" value="1"/>
</dbReference>
<accession>N4WQX3</accession>
<evidence type="ECO:0000259" key="1">
    <source>
        <dbReference type="PROSITE" id="PS51340"/>
    </source>
</evidence>
<dbReference type="GO" id="GO:0030151">
    <property type="term" value="F:molybdenum ion binding"/>
    <property type="evidence" value="ECO:0007669"/>
    <property type="project" value="InterPro"/>
</dbReference>
<dbReference type="InterPro" id="IPR052353">
    <property type="entry name" value="Benzoxazolinone_Detox_Enz"/>
</dbReference>